<keyword evidence="2" id="KW-1185">Reference proteome</keyword>
<dbReference type="AlphaFoldDB" id="A0A1G8GUX7"/>
<protein>
    <submittedName>
        <fullName evidence="1">Uncharacterized protein</fullName>
    </submittedName>
</protein>
<proteinExistence type="predicted"/>
<evidence type="ECO:0000313" key="2">
    <source>
        <dbReference type="Proteomes" id="UP000198923"/>
    </source>
</evidence>
<name>A0A1G8GUX7_9ACTN</name>
<evidence type="ECO:0000313" key="1">
    <source>
        <dbReference type="EMBL" id="SDH98208.1"/>
    </source>
</evidence>
<accession>A0A1G8GUX7</accession>
<sequence>MSEGASFLGTYAAFRTMGGYRGKRYSVISGFFVTG</sequence>
<reference evidence="1 2" key="1">
    <citation type="submission" date="2016-10" db="EMBL/GenBank/DDBJ databases">
        <authorList>
            <person name="de Groot N.N."/>
        </authorList>
    </citation>
    <scope>NUCLEOTIDE SEQUENCE [LARGE SCALE GENOMIC DNA]</scope>
    <source>
        <strain evidence="1 2">CPCC 201354</strain>
    </source>
</reference>
<dbReference type="Proteomes" id="UP000198923">
    <property type="component" value="Unassembled WGS sequence"/>
</dbReference>
<organism evidence="1 2">
    <name type="scientific">Sinosporangium album</name>
    <dbReference type="NCBI Taxonomy" id="504805"/>
    <lineage>
        <taxon>Bacteria</taxon>
        <taxon>Bacillati</taxon>
        <taxon>Actinomycetota</taxon>
        <taxon>Actinomycetes</taxon>
        <taxon>Streptosporangiales</taxon>
        <taxon>Streptosporangiaceae</taxon>
        <taxon>Sinosporangium</taxon>
    </lineage>
</organism>
<gene>
    <name evidence="1" type="ORF">SAMN05421505_12928</name>
</gene>
<dbReference type="EMBL" id="FNCN01000029">
    <property type="protein sequence ID" value="SDH98208.1"/>
    <property type="molecule type" value="Genomic_DNA"/>
</dbReference>